<feature type="compositionally biased region" description="Low complexity" evidence="1">
    <location>
        <begin position="61"/>
        <end position="76"/>
    </location>
</feature>
<evidence type="ECO:0000256" key="1">
    <source>
        <dbReference type="SAM" id="MobiDB-lite"/>
    </source>
</evidence>
<dbReference type="EMBL" id="JAUKUD010000007">
    <property type="protein sequence ID" value="KAK0738803.1"/>
    <property type="molecule type" value="Genomic_DNA"/>
</dbReference>
<name>A0AA40BQY9_9PEZI</name>
<dbReference type="AlphaFoldDB" id="A0AA40BQY9"/>
<organism evidence="2 3">
    <name type="scientific">Schizothecium vesticola</name>
    <dbReference type="NCBI Taxonomy" id="314040"/>
    <lineage>
        <taxon>Eukaryota</taxon>
        <taxon>Fungi</taxon>
        <taxon>Dikarya</taxon>
        <taxon>Ascomycota</taxon>
        <taxon>Pezizomycotina</taxon>
        <taxon>Sordariomycetes</taxon>
        <taxon>Sordariomycetidae</taxon>
        <taxon>Sordariales</taxon>
        <taxon>Schizotheciaceae</taxon>
        <taxon>Schizothecium</taxon>
    </lineage>
</organism>
<feature type="region of interest" description="Disordered" evidence="1">
    <location>
        <begin position="58"/>
        <end position="83"/>
    </location>
</feature>
<gene>
    <name evidence="2" type="ORF">B0T18DRAFT_395028</name>
</gene>
<comment type="caution">
    <text evidence="2">The sequence shown here is derived from an EMBL/GenBank/DDBJ whole genome shotgun (WGS) entry which is preliminary data.</text>
</comment>
<evidence type="ECO:0000313" key="2">
    <source>
        <dbReference type="EMBL" id="KAK0738803.1"/>
    </source>
</evidence>
<proteinExistence type="predicted"/>
<sequence length="455" mass="50840">MLVRDIKRLVLVVGPVLFLLFLGASLWDSELAFRLRSHAGEFLGTAKMLEADYPHRRPYEPASGHNAAPSGAAPGHGHQETHREIFSLSTADKKYFPIKFGNQEAFNPNIIPHPTKDNTCIIVGQKATGPHDPKFNFFEVGCEAVFIDGTLRCLDDDDMPAILPVAPTVGLPLSCENEPGIAGMLGLNIGPHDARLLYGPTKPYLLFGSNSMFTCFGMWLQDFRTLMDWDAADETTDGDFARATELQRPPPFSGIEKNWFIFWDRDDTPHVHIDTFPTRVMARLHPDGSVGKDLSRYAAEQDERCLAHYLPPLPPRNESIHQATNSLRVTTCRRGDCDPGETNTVIVTIIQHKKYYDYHGEYEPYVVAFRDGTPFEIVGISEKPLWIHGREYLPGGEASEMFYLVSMNWKERGRNYHGYLDDEILLAFGIEDKGSGGVDVRAGDLLAGLGRCAEV</sequence>
<reference evidence="2" key="1">
    <citation type="submission" date="2023-06" db="EMBL/GenBank/DDBJ databases">
        <title>Genome-scale phylogeny and comparative genomics of the fungal order Sordariales.</title>
        <authorList>
            <consortium name="Lawrence Berkeley National Laboratory"/>
            <person name="Hensen N."/>
            <person name="Bonometti L."/>
            <person name="Westerberg I."/>
            <person name="Brannstrom I.O."/>
            <person name="Guillou S."/>
            <person name="Cros-Aarteil S."/>
            <person name="Calhoun S."/>
            <person name="Haridas S."/>
            <person name="Kuo A."/>
            <person name="Mondo S."/>
            <person name="Pangilinan J."/>
            <person name="Riley R."/>
            <person name="LaButti K."/>
            <person name="Andreopoulos B."/>
            <person name="Lipzen A."/>
            <person name="Chen C."/>
            <person name="Yanf M."/>
            <person name="Daum C."/>
            <person name="Ng V."/>
            <person name="Clum A."/>
            <person name="Steindorff A."/>
            <person name="Ohm R."/>
            <person name="Martin F."/>
            <person name="Silar P."/>
            <person name="Natvig D."/>
            <person name="Lalanne C."/>
            <person name="Gautier V."/>
            <person name="Ament-velasquez S.L."/>
            <person name="Kruys A."/>
            <person name="Hutchinson M.I."/>
            <person name="Powell A.J."/>
            <person name="Barry K."/>
            <person name="Miller A.N."/>
            <person name="Grigoriev I.V."/>
            <person name="Debuchy R."/>
            <person name="Gladieux P."/>
            <person name="Thoren M.H."/>
            <person name="Johannesson H."/>
        </authorList>
    </citation>
    <scope>NUCLEOTIDE SEQUENCE</scope>
    <source>
        <strain evidence="2">SMH3187-1</strain>
    </source>
</reference>
<evidence type="ECO:0000313" key="3">
    <source>
        <dbReference type="Proteomes" id="UP001172155"/>
    </source>
</evidence>
<protein>
    <submittedName>
        <fullName evidence="2">Uncharacterized protein</fullName>
    </submittedName>
</protein>
<accession>A0AA40BQY9</accession>
<keyword evidence="3" id="KW-1185">Reference proteome</keyword>
<dbReference type="Proteomes" id="UP001172155">
    <property type="component" value="Unassembled WGS sequence"/>
</dbReference>